<evidence type="ECO:0008006" key="2">
    <source>
        <dbReference type="Google" id="ProtNLM"/>
    </source>
</evidence>
<proteinExistence type="predicted"/>
<feature type="non-terminal residue" evidence="1">
    <location>
        <position position="1"/>
    </location>
</feature>
<dbReference type="AlphaFoldDB" id="A0A5J4QLF6"/>
<dbReference type="SUPFAM" id="SSF51445">
    <property type="entry name" value="(Trans)glycosidases"/>
    <property type="match status" value="1"/>
</dbReference>
<comment type="caution">
    <text evidence="1">The sequence shown here is derived from an EMBL/GenBank/DDBJ whole genome shotgun (WGS) entry which is preliminary data.</text>
</comment>
<dbReference type="InterPro" id="IPR017853">
    <property type="entry name" value="GH"/>
</dbReference>
<reference evidence="1" key="1">
    <citation type="submission" date="2019-03" db="EMBL/GenBank/DDBJ databases">
        <title>Single cell metagenomics reveals metabolic interactions within the superorganism composed of flagellate Streblomastix strix and complex community of Bacteroidetes bacteria on its surface.</title>
        <authorList>
            <person name="Treitli S.C."/>
            <person name="Kolisko M."/>
            <person name="Husnik F."/>
            <person name="Keeling P."/>
            <person name="Hampl V."/>
        </authorList>
    </citation>
    <scope>NUCLEOTIDE SEQUENCE</scope>
    <source>
        <strain evidence="1">STM</strain>
    </source>
</reference>
<dbReference type="EMBL" id="SNRY01003229">
    <property type="protein sequence ID" value="KAA6321744.1"/>
    <property type="molecule type" value="Genomic_DNA"/>
</dbReference>
<evidence type="ECO:0000313" key="1">
    <source>
        <dbReference type="EMBL" id="KAA6321744.1"/>
    </source>
</evidence>
<dbReference type="Gene3D" id="3.20.20.80">
    <property type="entry name" value="Glycosidases"/>
    <property type="match status" value="1"/>
</dbReference>
<name>A0A5J4QLF6_9ZZZZ</name>
<protein>
    <recommendedName>
        <fullName evidence="2">Glycoside hydrolase family 2 catalytic domain-containing protein</fullName>
    </recommendedName>
</protein>
<gene>
    <name evidence="1" type="ORF">EZS27_028643</name>
</gene>
<sequence length="68" mass="8337">MPDMRLIEMWADEYLSLLKKYRNHPSILFWTVNNEMKFYDNDPEFRSIYDVPRPFKFSHEKPGKHKGT</sequence>
<accession>A0A5J4QLF6</accession>
<organism evidence="1">
    <name type="scientific">termite gut metagenome</name>
    <dbReference type="NCBI Taxonomy" id="433724"/>
    <lineage>
        <taxon>unclassified sequences</taxon>
        <taxon>metagenomes</taxon>
        <taxon>organismal metagenomes</taxon>
    </lineage>
</organism>